<sequence>MKWLQAIVKASFRRIQASNRELYPTVLSGCLGCTSRALLKTGFHALGTAASWNDIPTQPLLSLLLCELGEVCQRELGKLSIKRQDEQLTQWQC</sequence>
<name>A0A3S5CDB2_9PLAT</name>
<keyword evidence="2" id="KW-1185">Reference proteome</keyword>
<organism evidence="1 2">
    <name type="scientific">Protopolystoma xenopodis</name>
    <dbReference type="NCBI Taxonomy" id="117903"/>
    <lineage>
        <taxon>Eukaryota</taxon>
        <taxon>Metazoa</taxon>
        <taxon>Spiralia</taxon>
        <taxon>Lophotrochozoa</taxon>
        <taxon>Platyhelminthes</taxon>
        <taxon>Monogenea</taxon>
        <taxon>Polyopisthocotylea</taxon>
        <taxon>Polystomatidea</taxon>
        <taxon>Polystomatidae</taxon>
        <taxon>Protopolystoma</taxon>
    </lineage>
</organism>
<accession>A0A3S5CDB2</accession>
<dbReference type="Proteomes" id="UP000784294">
    <property type="component" value="Unassembled WGS sequence"/>
</dbReference>
<evidence type="ECO:0000313" key="1">
    <source>
        <dbReference type="EMBL" id="VEL11672.1"/>
    </source>
</evidence>
<reference evidence="1" key="1">
    <citation type="submission" date="2018-11" db="EMBL/GenBank/DDBJ databases">
        <authorList>
            <consortium name="Pathogen Informatics"/>
        </authorList>
    </citation>
    <scope>NUCLEOTIDE SEQUENCE</scope>
</reference>
<proteinExistence type="predicted"/>
<protein>
    <submittedName>
        <fullName evidence="1">Uncharacterized protein</fullName>
    </submittedName>
</protein>
<gene>
    <name evidence="1" type="ORF">PXEA_LOCUS5112</name>
</gene>
<dbReference type="EMBL" id="CAAALY010012490">
    <property type="protein sequence ID" value="VEL11672.1"/>
    <property type="molecule type" value="Genomic_DNA"/>
</dbReference>
<comment type="caution">
    <text evidence="1">The sequence shown here is derived from an EMBL/GenBank/DDBJ whole genome shotgun (WGS) entry which is preliminary data.</text>
</comment>
<dbReference type="AlphaFoldDB" id="A0A3S5CDB2"/>
<evidence type="ECO:0000313" key="2">
    <source>
        <dbReference type="Proteomes" id="UP000784294"/>
    </source>
</evidence>